<dbReference type="EMBL" id="JWIN03000004">
    <property type="protein sequence ID" value="KAB1280229.1"/>
    <property type="molecule type" value="Genomic_DNA"/>
</dbReference>
<dbReference type="InterPro" id="IPR029048">
    <property type="entry name" value="HSP70_C_sf"/>
</dbReference>
<organism evidence="1 2">
    <name type="scientific">Camelus dromedarius</name>
    <name type="common">Dromedary</name>
    <name type="synonym">Arabian camel</name>
    <dbReference type="NCBI Taxonomy" id="9838"/>
    <lineage>
        <taxon>Eukaryota</taxon>
        <taxon>Metazoa</taxon>
        <taxon>Chordata</taxon>
        <taxon>Craniata</taxon>
        <taxon>Vertebrata</taxon>
        <taxon>Euteleostomi</taxon>
        <taxon>Mammalia</taxon>
        <taxon>Eutheria</taxon>
        <taxon>Laurasiatheria</taxon>
        <taxon>Artiodactyla</taxon>
        <taxon>Tylopoda</taxon>
        <taxon>Camelidae</taxon>
        <taxon>Camelus</taxon>
    </lineage>
</organism>
<reference evidence="1 2" key="1">
    <citation type="journal article" date="2019" name="Mol. Ecol. Resour.">
        <title>Improving Illumina assemblies with Hi-C and long reads: an example with the North African dromedary.</title>
        <authorList>
            <person name="Elbers J.P."/>
            <person name="Rogers M.F."/>
            <person name="Perelman P.L."/>
            <person name="Proskuryakova A.A."/>
            <person name="Serdyukova N.A."/>
            <person name="Johnson W.E."/>
            <person name="Horin P."/>
            <person name="Corander J."/>
            <person name="Murphy D."/>
            <person name="Burger P.A."/>
        </authorList>
    </citation>
    <scope>NUCLEOTIDE SEQUENCE [LARGE SCALE GENOMIC DNA]</scope>
    <source>
        <strain evidence="1">Drom800</strain>
        <tissue evidence="1">Blood</tissue>
    </source>
</reference>
<gene>
    <name evidence="1" type="ORF">Cadr_000015754</name>
</gene>
<dbReference type="SUPFAM" id="SSF100934">
    <property type="entry name" value="Heat shock protein 70kD (HSP70), C-terminal subdomain"/>
    <property type="match status" value="1"/>
</dbReference>
<dbReference type="AlphaFoldDB" id="A0A5N4EAS3"/>
<comment type="caution">
    <text evidence="1">The sequence shown here is derived from an EMBL/GenBank/DDBJ whole genome shotgun (WGS) entry which is preliminary data.</text>
</comment>
<accession>A0A5N4EAS3</accession>
<keyword evidence="1" id="KW-0346">Stress response</keyword>
<proteinExistence type="predicted"/>
<keyword evidence="2" id="KW-1185">Reference proteome</keyword>
<dbReference type="Proteomes" id="UP000299084">
    <property type="component" value="Unassembled WGS sequence"/>
</dbReference>
<evidence type="ECO:0000313" key="2">
    <source>
        <dbReference type="Proteomes" id="UP000299084"/>
    </source>
</evidence>
<sequence>MKNFKVKSTVKDETVKDEKLKGKINSKDKQKIPVKCSEIIKWLDKNQTEEKEEFEHQQKEQEKLCNRVVTKLYQSVGGMPGGMPGASLWWSSFIW</sequence>
<dbReference type="Gene3D" id="1.20.1270.10">
    <property type="match status" value="1"/>
</dbReference>
<protein>
    <submittedName>
        <fullName evidence="1">Heat shock cognate 71 kDa protein</fullName>
    </submittedName>
</protein>
<evidence type="ECO:0000313" key="1">
    <source>
        <dbReference type="EMBL" id="KAB1280229.1"/>
    </source>
</evidence>
<name>A0A5N4EAS3_CAMDR</name>